<dbReference type="OrthoDB" id="9806180at2"/>
<dbReference type="Proteomes" id="UP000049983">
    <property type="component" value="Unassembled WGS sequence"/>
</dbReference>
<protein>
    <submittedName>
        <fullName evidence="4">Acetyl esterase</fullName>
        <ecNumber evidence="4">3.1.1.-</ecNumber>
    </submittedName>
</protein>
<evidence type="ECO:0000313" key="5">
    <source>
        <dbReference type="Proteomes" id="UP000049983"/>
    </source>
</evidence>
<dbReference type="InterPro" id="IPR013094">
    <property type="entry name" value="AB_hydrolase_3"/>
</dbReference>
<dbReference type="InterPro" id="IPR029058">
    <property type="entry name" value="AB_hydrolase_fold"/>
</dbReference>
<dbReference type="EC" id="3.1.1.-" evidence="4"/>
<reference evidence="5" key="1">
    <citation type="submission" date="2015-07" db="EMBL/GenBank/DDBJ databases">
        <authorList>
            <person name="Rodrigo-Torres Lidia"/>
            <person name="Arahal R.David."/>
        </authorList>
    </citation>
    <scope>NUCLEOTIDE SEQUENCE [LARGE SCALE GENOMIC DNA]</scope>
    <source>
        <strain evidence="5">CECT 5096</strain>
    </source>
</reference>
<dbReference type="PROSITE" id="PS01173">
    <property type="entry name" value="LIPASE_GDXG_HIS"/>
    <property type="match status" value="1"/>
</dbReference>
<dbReference type="SUPFAM" id="SSF53474">
    <property type="entry name" value="alpha/beta-Hydrolases"/>
    <property type="match status" value="1"/>
</dbReference>
<accession>A0A0M6ZHI3</accession>
<dbReference type="GeneID" id="97671819"/>
<dbReference type="PANTHER" id="PTHR23025:SF3">
    <property type="entry name" value="HORMONE-SENSITIVE LIPASE"/>
    <property type="match status" value="1"/>
</dbReference>
<dbReference type="RefSeq" id="WP_144436137.1">
    <property type="nucleotide sequence ID" value="NZ_CXWA01000008.1"/>
</dbReference>
<organism evidence="4 5">
    <name type="scientific">Roseibium album</name>
    <dbReference type="NCBI Taxonomy" id="311410"/>
    <lineage>
        <taxon>Bacteria</taxon>
        <taxon>Pseudomonadati</taxon>
        <taxon>Pseudomonadota</taxon>
        <taxon>Alphaproteobacteria</taxon>
        <taxon>Hyphomicrobiales</taxon>
        <taxon>Stappiaceae</taxon>
        <taxon>Roseibium</taxon>
    </lineage>
</organism>
<dbReference type="AlphaFoldDB" id="A0A0M6ZHI3"/>
<gene>
    <name evidence="4" type="primary">aes</name>
    <name evidence="4" type="ORF">LA5096_04531</name>
</gene>
<dbReference type="STRING" id="311410.LA5095_04172"/>
<evidence type="ECO:0000313" key="4">
    <source>
        <dbReference type="EMBL" id="CTQ75785.1"/>
    </source>
</evidence>
<dbReference type="InterPro" id="IPR002168">
    <property type="entry name" value="Lipase_GDXG_HIS_AS"/>
</dbReference>
<proteinExistence type="inferred from homology"/>
<keyword evidence="2 4" id="KW-0378">Hydrolase</keyword>
<dbReference type="PANTHER" id="PTHR23025">
    <property type="entry name" value="TRIACYLGLYCEROL LIPASE"/>
    <property type="match status" value="1"/>
</dbReference>
<dbReference type="GO" id="GO:0004771">
    <property type="term" value="F:sterol ester esterase activity"/>
    <property type="evidence" value="ECO:0007669"/>
    <property type="project" value="TreeGrafter"/>
</dbReference>
<sequence length="323" mass="35397">MTLPEPTPSDLIPSERMQWLLEKLAMEDAGLGDPTQLSPVEGRALAEQTNQRWNTDLPEMTSTDFAVPASEGHTIECRLLSPSNANGLIMFIHGGGWALCSRDTHERAARLLGLESGAHVLTFDYRLAPEAPYPDGLKDCLTVWEAILGGHDKLRDCGRPSAVAGDSAGANLALSLLLSLQTDGKTLPDAALLFYGVYDANFQTVSYCDQRDGPGLTREKMKRYWDWYVAKTDLRSTPLVSPMQASDAQLLALPPLFLNAAAIDPLRSDTENLVRRLRSLGRTDPYILYPGVVHGFMQMSLELPEARLAATEAGRAFRELTGN</sequence>
<dbReference type="Gene3D" id="3.40.50.1820">
    <property type="entry name" value="alpha/beta hydrolase"/>
    <property type="match status" value="1"/>
</dbReference>
<evidence type="ECO:0000259" key="3">
    <source>
        <dbReference type="Pfam" id="PF07859"/>
    </source>
</evidence>
<comment type="similarity">
    <text evidence="1">Belongs to the 'GDXG' lipolytic enzyme family.</text>
</comment>
<keyword evidence="5" id="KW-1185">Reference proteome</keyword>
<dbReference type="EMBL" id="CXWC01000012">
    <property type="protein sequence ID" value="CTQ75785.1"/>
    <property type="molecule type" value="Genomic_DNA"/>
</dbReference>
<feature type="domain" description="Alpha/beta hydrolase fold-3" evidence="3">
    <location>
        <begin position="89"/>
        <end position="297"/>
    </location>
</feature>
<evidence type="ECO:0000256" key="2">
    <source>
        <dbReference type="ARBA" id="ARBA00022801"/>
    </source>
</evidence>
<dbReference type="GO" id="GO:0004806">
    <property type="term" value="F:triacylglycerol lipase activity"/>
    <property type="evidence" value="ECO:0007669"/>
    <property type="project" value="TreeGrafter"/>
</dbReference>
<name>A0A0M6ZHI3_9HYPH</name>
<dbReference type="Pfam" id="PF07859">
    <property type="entry name" value="Abhydrolase_3"/>
    <property type="match status" value="1"/>
</dbReference>
<dbReference type="GO" id="GO:0019433">
    <property type="term" value="P:triglyceride catabolic process"/>
    <property type="evidence" value="ECO:0007669"/>
    <property type="project" value="TreeGrafter"/>
</dbReference>
<dbReference type="GO" id="GO:0005829">
    <property type="term" value="C:cytosol"/>
    <property type="evidence" value="ECO:0007669"/>
    <property type="project" value="TreeGrafter"/>
</dbReference>
<evidence type="ECO:0000256" key="1">
    <source>
        <dbReference type="ARBA" id="ARBA00010515"/>
    </source>
</evidence>